<proteinExistence type="inferred from homology"/>
<dbReference type="Pfam" id="PF00208">
    <property type="entry name" value="ELFV_dehydrog"/>
    <property type="match status" value="1"/>
</dbReference>
<evidence type="ECO:0000259" key="3">
    <source>
        <dbReference type="SMART" id="SM00839"/>
    </source>
</evidence>
<dbReference type="Pfam" id="PF02812">
    <property type="entry name" value="ELFV_dehydrog_N"/>
    <property type="match status" value="1"/>
</dbReference>
<dbReference type="PANTHER" id="PTHR11606:SF13">
    <property type="entry name" value="GLUTAMATE DEHYDROGENASE 1, MITOCHONDRIAL"/>
    <property type="match status" value="1"/>
</dbReference>
<keyword evidence="5" id="KW-1185">Reference proteome</keyword>
<dbReference type="EMBL" id="JASHIF010000002">
    <property type="protein sequence ID" value="MDI9858220.1"/>
    <property type="molecule type" value="Genomic_DNA"/>
</dbReference>
<reference evidence="4 5" key="1">
    <citation type="submission" date="2023-05" db="EMBL/GenBank/DDBJ databases">
        <title>Novel species of genus Flectobacillus isolated from stream in China.</title>
        <authorList>
            <person name="Lu H."/>
        </authorList>
    </citation>
    <scope>NUCLEOTIDE SEQUENCE [LARGE SCALE GENOMIC DNA]</scope>
    <source>
        <strain evidence="4 5">KCTC 42575</strain>
    </source>
</reference>
<protein>
    <submittedName>
        <fullName evidence="4">Glu/Leu/Phe/Val dehydrogenase dimerization domain-containing protein</fullName>
    </submittedName>
</protein>
<accession>A0ABT6Y3U1</accession>
<sequence>MKEALKRFENKRPEIVFEWKDSETEAEGWVVINSLRGGAAGGGTRMRKGLDKREVESLAKTMEIKFTVSGPQIGGAKSGINFDPSDPRKKGVLERWYKAVAPLLKNYYGTGGDLNVDEVHEVIPVTEKYGLWHPQEGIVNGHFHASEAQKIRLIGQLRQGVSKIIEDWNYTPTSTQNIHRYTVSDLITGYGVAEAVKHYYSLWGGDLSEKRAIIQGWGNVAAAAGLNLARMGVKIVGIIDRNGGLVVPEGLGLEEIKDLFFNKKQNTLYAENMLSFEETNAKIWEVGAEIFIPAAASRIVSAEQVEKLVNNGLEVISCGANVPFNDSEIFYGPTMELADAKVALIPDFVANCGMARVFAYLMSDSAMVTDEGIFEDVSETIYKALDELHAQHQGRTLLANELYSIALEKLENKVEVESV</sequence>
<dbReference type="Proteomes" id="UP001236507">
    <property type="component" value="Unassembled WGS sequence"/>
</dbReference>
<gene>
    <name evidence="4" type="ORF">QM524_03250</name>
</gene>
<dbReference type="SUPFAM" id="SSF51735">
    <property type="entry name" value="NAD(P)-binding Rossmann-fold domains"/>
    <property type="match status" value="1"/>
</dbReference>
<dbReference type="InterPro" id="IPR036291">
    <property type="entry name" value="NAD(P)-bd_dom_sf"/>
</dbReference>
<name>A0ABT6Y3U1_9BACT</name>
<organism evidence="4 5">
    <name type="scientific">Flectobacillus roseus</name>
    <dbReference type="NCBI Taxonomy" id="502259"/>
    <lineage>
        <taxon>Bacteria</taxon>
        <taxon>Pseudomonadati</taxon>
        <taxon>Bacteroidota</taxon>
        <taxon>Cytophagia</taxon>
        <taxon>Cytophagales</taxon>
        <taxon>Flectobacillaceae</taxon>
        <taxon>Flectobacillus</taxon>
    </lineage>
</organism>
<evidence type="ECO:0000256" key="2">
    <source>
        <dbReference type="ARBA" id="ARBA00023002"/>
    </source>
</evidence>
<dbReference type="Gene3D" id="3.40.50.10860">
    <property type="entry name" value="Leucine Dehydrogenase, chain A, domain 1"/>
    <property type="match status" value="1"/>
</dbReference>
<dbReference type="PANTHER" id="PTHR11606">
    <property type="entry name" value="GLUTAMATE DEHYDROGENASE"/>
    <property type="match status" value="1"/>
</dbReference>
<evidence type="ECO:0000256" key="1">
    <source>
        <dbReference type="ARBA" id="ARBA00006382"/>
    </source>
</evidence>
<dbReference type="RefSeq" id="WP_283343466.1">
    <property type="nucleotide sequence ID" value="NZ_JASHIF010000002.1"/>
</dbReference>
<comment type="similarity">
    <text evidence="1">Belongs to the Glu/Leu/Phe/Val dehydrogenases family.</text>
</comment>
<keyword evidence="2" id="KW-0560">Oxidoreductase</keyword>
<comment type="caution">
    <text evidence="4">The sequence shown here is derived from an EMBL/GenBank/DDBJ whole genome shotgun (WGS) entry which is preliminary data.</text>
</comment>
<dbReference type="Gene3D" id="3.40.50.720">
    <property type="entry name" value="NAD(P)-binding Rossmann-like Domain"/>
    <property type="match status" value="1"/>
</dbReference>
<dbReference type="InterPro" id="IPR006096">
    <property type="entry name" value="Glu/Leu/Phe/Val/Trp_DH_C"/>
</dbReference>
<feature type="domain" description="Glutamate/phenylalanine/leucine/valine/L-tryptophan dehydrogenase C-terminal" evidence="3">
    <location>
        <begin position="184"/>
        <end position="418"/>
    </location>
</feature>
<dbReference type="SUPFAM" id="SSF53223">
    <property type="entry name" value="Aminoacid dehydrogenase-like, N-terminal domain"/>
    <property type="match status" value="1"/>
</dbReference>
<evidence type="ECO:0000313" key="4">
    <source>
        <dbReference type="EMBL" id="MDI9858220.1"/>
    </source>
</evidence>
<evidence type="ECO:0000313" key="5">
    <source>
        <dbReference type="Proteomes" id="UP001236507"/>
    </source>
</evidence>
<dbReference type="SMART" id="SM00839">
    <property type="entry name" value="ELFV_dehydrog"/>
    <property type="match status" value="1"/>
</dbReference>
<dbReference type="InterPro" id="IPR046346">
    <property type="entry name" value="Aminoacid_DH-like_N_sf"/>
</dbReference>
<dbReference type="InterPro" id="IPR006097">
    <property type="entry name" value="Glu/Leu/Phe/Val/Trp_DH_dimer"/>
</dbReference>